<dbReference type="EMBL" id="DYXB01000076">
    <property type="protein sequence ID" value="HJF10082.1"/>
    <property type="molecule type" value="Genomic_DNA"/>
</dbReference>
<dbReference type="Pfam" id="PF15738">
    <property type="entry name" value="YafQ_toxin"/>
    <property type="match status" value="1"/>
</dbReference>
<dbReference type="AlphaFoldDB" id="A0A125P6M6"/>
<dbReference type="EMBL" id="MKXG01000103">
    <property type="protein sequence ID" value="PJZ16871.1"/>
    <property type="molecule type" value="Genomic_DNA"/>
</dbReference>
<accession>A0A6P1U147</accession>
<dbReference type="SUPFAM" id="SSF143011">
    <property type="entry name" value="RelE-like"/>
    <property type="match status" value="1"/>
</dbReference>
<proteinExistence type="predicted"/>
<evidence type="ECO:0000313" key="2">
    <source>
        <dbReference type="EMBL" id="KWU04906.1"/>
    </source>
</evidence>
<dbReference type="PATRIC" id="fig|47770.28.peg.654"/>
<reference evidence="2 9" key="1">
    <citation type="journal article" date="2016" name="Microbiology (Mosc.)">
        <title>Comparison of Lactobacillus crispatus isolates from Lactobacillus-dominated vaginal microbiomes with isolates from microbiomes containing bacterial vaginosis-associated bacteria.</title>
        <authorList>
            <person name="Abdelmaksoud A.A."/>
            <person name="Koparde V.N."/>
            <person name="Sheth N.U."/>
            <person name="Serrano M.G."/>
            <person name="Glascock A.L."/>
            <person name="Fettweis J.M."/>
            <person name="Strauss Iii J.F."/>
            <person name="Buck G.A."/>
            <person name="Jefferson K.K."/>
        </authorList>
    </citation>
    <scope>NUCLEOTIDE SEQUENCE [LARGE SCALE GENOMIC DNA]</scope>
    <source>
        <strain evidence="2 9">VMC3</strain>
    </source>
</reference>
<reference evidence="7 12" key="4">
    <citation type="submission" date="2017-12" db="EMBL/GenBank/DDBJ databases">
        <title>Phylogenetic diversity of female urinary microbiome.</title>
        <authorList>
            <person name="Thomas-White K."/>
            <person name="Wolfe A.J."/>
        </authorList>
    </citation>
    <scope>NUCLEOTIDE SEQUENCE [LARGE SCALE GENOMIC DNA]</scope>
    <source>
        <strain evidence="7 12">UMB0085</strain>
    </source>
</reference>
<dbReference type="EMBL" id="JACCPP010000026">
    <property type="protein sequence ID" value="MBI1708706.1"/>
    <property type="molecule type" value="Genomic_DNA"/>
</dbReference>
<evidence type="ECO:0000313" key="13">
    <source>
        <dbReference type="Proteomes" id="UP000464915"/>
    </source>
</evidence>
<dbReference type="EMBL" id="LJGP01000002">
    <property type="protein sequence ID" value="KWU04906.1"/>
    <property type="molecule type" value="Genomic_DNA"/>
</dbReference>
<reference evidence="1" key="8">
    <citation type="submission" date="2021-09" db="EMBL/GenBank/DDBJ databases">
        <authorList>
            <person name="Gilroy R."/>
        </authorList>
    </citation>
    <scope>NUCLEOTIDE SEQUENCE</scope>
    <source>
        <strain evidence="1">CHK194-22301</strain>
    </source>
</reference>
<evidence type="ECO:0000313" key="11">
    <source>
        <dbReference type="Proteomes" id="UP000231914"/>
    </source>
</evidence>
<reference evidence="8 13" key="5">
    <citation type="submission" date="2019-12" db="EMBL/GenBank/DDBJ databases">
        <title>Complete Genome Sequences of Lactobacillus strains, C25 and P38, Isolated from Chicken Cecum.</title>
        <authorList>
            <person name="Hassan H.M."/>
            <person name="Mendoza M."/>
            <person name="Rezvani M."/>
            <person name="Koci M.D."/>
            <person name="Dickey A.N."/>
            <person name="Scholl E.H."/>
        </authorList>
    </citation>
    <scope>NUCLEOTIDE SEQUENCE [LARGE SCALE GENOMIC DNA]</scope>
    <source>
        <strain evidence="8 13">C25</strain>
    </source>
</reference>
<evidence type="ECO:0000313" key="6">
    <source>
        <dbReference type="EMBL" id="PJZ16871.1"/>
    </source>
</evidence>
<organism evidence="2 9">
    <name type="scientific">Lactobacillus crispatus</name>
    <dbReference type="NCBI Taxonomy" id="47770"/>
    <lineage>
        <taxon>Bacteria</taxon>
        <taxon>Bacillati</taxon>
        <taxon>Bacillota</taxon>
        <taxon>Bacilli</taxon>
        <taxon>Lactobacillales</taxon>
        <taxon>Lactobacillaceae</taxon>
        <taxon>Lactobacillus</taxon>
    </lineage>
</organism>
<dbReference type="Proteomes" id="UP001194414">
    <property type="component" value="Unassembled WGS sequence"/>
</dbReference>
<dbReference type="Gene3D" id="3.30.2310.20">
    <property type="entry name" value="RelE-like"/>
    <property type="match status" value="1"/>
</dbReference>
<evidence type="ECO:0000313" key="4">
    <source>
        <dbReference type="EMBL" id="MDT9610681.1"/>
    </source>
</evidence>
<dbReference type="Proteomes" id="UP000067598">
    <property type="component" value="Unassembled WGS sequence"/>
</dbReference>
<evidence type="ECO:0000313" key="5">
    <source>
        <dbReference type="EMBL" id="OXC23626.1"/>
    </source>
</evidence>
<evidence type="ECO:0000313" key="8">
    <source>
        <dbReference type="EMBL" id="QHQ68687.1"/>
    </source>
</evidence>
<dbReference type="EMBL" id="CP047142">
    <property type="protein sequence ID" value="QHQ68687.1"/>
    <property type="molecule type" value="Genomic_DNA"/>
</dbReference>
<evidence type="ECO:0000313" key="7">
    <source>
        <dbReference type="EMBL" id="PLT11567.1"/>
    </source>
</evidence>
<dbReference type="Proteomes" id="UP000464915">
    <property type="component" value="Chromosome"/>
</dbReference>
<gene>
    <name evidence="2" type="ORF">AEL95_00335</name>
    <name evidence="5" type="ORF">AYP82_06295</name>
    <name evidence="6" type="ORF">BHU41_00560</name>
    <name evidence="7" type="ORF">CYJ79_04350</name>
    <name evidence="8" type="ORF">GSR61_09140</name>
    <name evidence="3" type="ORF">HYQ56_1694</name>
    <name evidence="1" type="ORF">K8V23_04735</name>
    <name evidence="4" type="ORF">RON39_11395</name>
</gene>
<reference evidence="4" key="9">
    <citation type="submission" date="2023-08" db="EMBL/GenBank/DDBJ databases">
        <title>Lactobacillus from the Female Urinary Tract.</title>
        <authorList>
            <person name="Stegman N."/>
            <person name="Jackson B."/>
            <person name="Steiling M."/>
            <person name="Sedano C."/>
            <person name="Wolfe A."/>
            <person name="Putonti C."/>
        </authorList>
    </citation>
    <scope>NUCLEOTIDE SEQUENCE</scope>
    <source>
        <strain evidence="4">UMB5661</strain>
    </source>
</reference>
<dbReference type="Proteomes" id="UP000784793">
    <property type="component" value="Unassembled WGS sequence"/>
</dbReference>
<dbReference type="Proteomes" id="UP000198437">
    <property type="component" value="Unassembled WGS sequence"/>
</dbReference>
<accession>A0A125P6M6</accession>
<dbReference type="Proteomes" id="UP000235119">
    <property type="component" value="Unassembled WGS sequence"/>
</dbReference>
<reference evidence="1" key="7">
    <citation type="journal article" date="2021" name="PeerJ">
        <title>Extensive microbial diversity within the chicken gut microbiome revealed by metagenomics and culture.</title>
        <authorList>
            <person name="Gilroy R."/>
            <person name="Ravi A."/>
            <person name="Getino M."/>
            <person name="Pursley I."/>
            <person name="Horton D.L."/>
            <person name="Alikhan N.F."/>
            <person name="Baker D."/>
            <person name="Gharbi K."/>
            <person name="Hall N."/>
            <person name="Watson M."/>
            <person name="Adriaenssens E.M."/>
            <person name="Foster-Nyarko E."/>
            <person name="Jarju S."/>
            <person name="Secka A."/>
            <person name="Antonio M."/>
            <person name="Oren A."/>
            <person name="Chaudhuri R.R."/>
            <person name="La Ragione R."/>
            <person name="Hildebrand F."/>
            <person name="Pallen M.J."/>
        </authorList>
    </citation>
    <scope>NUCLEOTIDE SEQUENCE</scope>
    <source>
        <strain evidence="1">CHK194-22301</strain>
    </source>
</reference>
<evidence type="ECO:0000313" key="3">
    <source>
        <dbReference type="EMBL" id="MBI1708706.1"/>
    </source>
</evidence>
<reference evidence="3" key="6">
    <citation type="submission" date="2020-07" db="EMBL/GenBank/DDBJ databases">
        <title>Comparative genomics analyses of Lactobacillus crispatus isolated from different ecological niches.</title>
        <authorList>
            <person name="Mancino W."/>
            <person name="Mancabelli L."/>
            <person name="Lugli G.A."/>
            <person name="Milani C."/>
            <person name="Viappiani A."/>
            <person name="Anzalone R."/>
            <person name="Longhi G."/>
            <person name="Ventura M."/>
            <person name="Turroni F."/>
        </authorList>
    </citation>
    <scope>NUCLEOTIDE SEQUENCE</scope>
    <source>
        <strain evidence="3">LB65</strain>
    </source>
</reference>
<evidence type="ECO:0000313" key="9">
    <source>
        <dbReference type="Proteomes" id="UP000067598"/>
    </source>
</evidence>
<dbReference type="InterPro" id="IPR035093">
    <property type="entry name" value="RelE/ParE_toxin_dom_sf"/>
</dbReference>
<dbReference type="RefSeq" id="WP_060461591.1">
    <property type="nucleotide sequence ID" value="NZ_AP025162.1"/>
</dbReference>
<name>A0A125P6M6_9LACO</name>
<sequence length="101" mass="12060">MEVIPKKYFLRTAKKYKKKHYDLSKVNKVVSLIEKEDFDQLYTKHKLGVIHGTHPPLYHVHVDRAYNDDWLLFYFGDNNKIYLSALGNHNLIEHISKIFND</sequence>
<evidence type="ECO:0000313" key="10">
    <source>
        <dbReference type="Proteomes" id="UP000198437"/>
    </source>
</evidence>
<dbReference type="EMBL" id="LYQW01000006">
    <property type="protein sequence ID" value="OXC23626.1"/>
    <property type="molecule type" value="Genomic_DNA"/>
</dbReference>
<dbReference type="Proteomes" id="UP001253287">
    <property type="component" value="Unassembled WGS sequence"/>
</dbReference>
<reference evidence="6 11" key="3">
    <citation type="submission" date="2016-10" db="EMBL/GenBank/DDBJ databases">
        <title>WGS of isloates from the oral cavity of healthy individuals.</title>
        <authorList>
            <person name="Sharma S."/>
            <person name="Pal V.K."/>
            <person name="Patil P.B."/>
            <person name="Korpole S."/>
            <person name="Grover V."/>
        </authorList>
    </citation>
    <scope>NUCLEOTIDE SEQUENCE [LARGE SCALE GENOMIC DNA]</scope>
    <source>
        <strain evidence="6 11">DISK12</strain>
    </source>
</reference>
<dbReference type="EMBL" id="PKIW01000015">
    <property type="protein sequence ID" value="PLT11567.1"/>
    <property type="molecule type" value="Genomic_DNA"/>
</dbReference>
<evidence type="ECO:0000313" key="12">
    <source>
        <dbReference type="Proteomes" id="UP000235119"/>
    </source>
</evidence>
<reference evidence="5 10" key="2">
    <citation type="submission" date="2016-05" db="EMBL/GenBank/DDBJ databases">
        <authorList>
            <person name="Johnson T.J."/>
            <person name="Youmans B.P."/>
            <person name="Case K.A."/>
        </authorList>
    </citation>
    <scope>NUCLEOTIDE SEQUENCE [LARGE SCALE GENOMIC DNA]</scope>
    <source>
        <strain evidence="5 10">UMNLC6</strain>
    </source>
</reference>
<dbReference type="EMBL" id="JAVTXN010000119">
    <property type="protein sequence ID" value="MDT9610681.1"/>
    <property type="molecule type" value="Genomic_DNA"/>
</dbReference>
<protein>
    <submittedName>
        <fullName evidence="1">Type II toxin-antitoxin system YafQ family toxin</fullName>
    </submittedName>
</protein>
<dbReference type="Proteomes" id="UP000231914">
    <property type="component" value="Unassembled WGS sequence"/>
</dbReference>
<dbReference type="InterPro" id="IPR004386">
    <property type="entry name" value="Toxin_YafQ-like"/>
</dbReference>
<evidence type="ECO:0000313" key="1">
    <source>
        <dbReference type="EMBL" id="HJF10082.1"/>
    </source>
</evidence>